<dbReference type="Pfam" id="PF08240">
    <property type="entry name" value="ADH_N"/>
    <property type="match status" value="1"/>
</dbReference>
<dbReference type="Gene3D" id="3.90.180.10">
    <property type="entry name" value="Medium-chain alcohol dehydrogenases, catalytic domain"/>
    <property type="match status" value="1"/>
</dbReference>
<dbReference type="PANTHER" id="PTHR43677:SF4">
    <property type="entry name" value="QUINONE OXIDOREDUCTASE-LIKE PROTEIN 2"/>
    <property type="match status" value="1"/>
</dbReference>
<organism evidence="2 3">
    <name type="scientific">Georhizobium profundi</name>
    <dbReference type="NCBI Taxonomy" id="2341112"/>
    <lineage>
        <taxon>Bacteria</taxon>
        <taxon>Pseudomonadati</taxon>
        <taxon>Pseudomonadota</taxon>
        <taxon>Alphaproteobacteria</taxon>
        <taxon>Hyphomicrobiales</taxon>
        <taxon>Rhizobiaceae</taxon>
        <taxon>Georhizobium</taxon>
    </lineage>
</organism>
<dbReference type="SMART" id="SM00829">
    <property type="entry name" value="PKS_ER"/>
    <property type="match status" value="1"/>
</dbReference>
<dbReference type="Proteomes" id="UP000268192">
    <property type="component" value="Chromosome"/>
</dbReference>
<dbReference type="Pfam" id="PF00107">
    <property type="entry name" value="ADH_zinc_N"/>
    <property type="match status" value="1"/>
</dbReference>
<accession>A0A3Q8XQD5</accession>
<sequence length="323" mass="33890">MTSAIVCHAFGPLDQLRLETVKLKALAADEVQVKAEAIGVNYPDGLLVQGLYQMKPLTPFTPGMEVAGTITALGDNVDGFAIGDRVAALLATGGYASEIVTDPANLIALPEHVSFNDACALLCAYGTSHHALKQRASLQSGETLLVLGAAGSTGIAAIQIGKAMGAHVIAVASSEDKRALAEANGADVVLGYDGLKDAVKQETDGRGVDVVFDPVGGDAFDTATRLMARRGRLLVVGFAAGRIPSFPVNLALVKEFAVVGVFWGNFIARERALHLDNMRELFAWHADGRVKPHIGDKRSLNDAAAVLSEIMQRGARGKTVLVP</sequence>
<dbReference type="OrthoDB" id="9806940at2"/>
<dbReference type="AlphaFoldDB" id="A0A3Q8XQD5"/>
<dbReference type="GO" id="GO:0016491">
    <property type="term" value="F:oxidoreductase activity"/>
    <property type="evidence" value="ECO:0007669"/>
    <property type="project" value="InterPro"/>
</dbReference>
<evidence type="ECO:0000313" key="2">
    <source>
        <dbReference type="EMBL" id="AZN71451.1"/>
    </source>
</evidence>
<dbReference type="SUPFAM" id="SSF51735">
    <property type="entry name" value="NAD(P)-binding Rossmann-fold domains"/>
    <property type="match status" value="1"/>
</dbReference>
<dbReference type="SUPFAM" id="SSF50129">
    <property type="entry name" value="GroES-like"/>
    <property type="match status" value="1"/>
</dbReference>
<dbReference type="KEGG" id="abaw:D5400_09385"/>
<evidence type="ECO:0000259" key="1">
    <source>
        <dbReference type="SMART" id="SM00829"/>
    </source>
</evidence>
<dbReference type="CDD" id="cd08241">
    <property type="entry name" value="QOR1"/>
    <property type="match status" value="1"/>
</dbReference>
<dbReference type="InterPro" id="IPR051397">
    <property type="entry name" value="Zn-ADH-like_protein"/>
</dbReference>
<dbReference type="RefSeq" id="WP_126009765.1">
    <property type="nucleotide sequence ID" value="NZ_CP032509.1"/>
</dbReference>
<dbReference type="PANTHER" id="PTHR43677">
    <property type="entry name" value="SHORT-CHAIN DEHYDROGENASE/REDUCTASE"/>
    <property type="match status" value="1"/>
</dbReference>
<evidence type="ECO:0000313" key="3">
    <source>
        <dbReference type="Proteomes" id="UP000268192"/>
    </source>
</evidence>
<dbReference type="Gene3D" id="3.40.50.720">
    <property type="entry name" value="NAD(P)-binding Rossmann-like Domain"/>
    <property type="match status" value="1"/>
</dbReference>
<proteinExistence type="predicted"/>
<name>A0A3Q8XQD5_9HYPH</name>
<gene>
    <name evidence="2" type="ORF">D5400_09385</name>
</gene>
<feature type="domain" description="Enoyl reductase (ER)" evidence="1">
    <location>
        <begin position="11"/>
        <end position="321"/>
    </location>
</feature>
<dbReference type="EMBL" id="CP032509">
    <property type="protein sequence ID" value="AZN71451.1"/>
    <property type="molecule type" value="Genomic_DNA"/>
</dbReference>
<protein>
    <submittedName>
        <fullName evidence="2">NADPH:quinone oxidoreductase family protein</fullName>
    </submittedName>
</protein>
<dbReference type="InterPro" id="IPR036291">
    <property type="entry name" value="NAD(P)-bd_dom_sf"/>
</dbReference>
<reference evidence="2 3" key="1">
    <citation type="submission" date="2018-09" db="EMBL/GenBank/DDBJ databases">
        <title>Marinorhizobium profundi gen. nov., sp. nov., isolated from a deep-sea sediment sample from the New Britain Trench and proposal of Marinorhizobiaceae fam. nov. in the order Rhizobiales of the class Alphaproteobacteria.</title>
        <authorList>
            <person name="Cao J."/>
        </authorList>
    </citation>
    <scope>NUCLEOTIDE SEQUENCE [LARGE SCALE GENOMIC DNA]</scope>
    <source>
        <strain evidence="2 3">WS11</strain>
    </source>
</reference>
<dbReference type="InterPro" id="IPR011032">
    <property type="entry name" value="GroES-like_sf"/>
</dbReference>
<dbReference type="InterPro" id="IPR020843">
    <property type="entry name" value="ER"/>
</dbReference>
<dbReference type="InterPro" id="IPR013154">
    <property type="entry name" value="ADH-like_N"/>
</dbReference>
<dbReference type="InterPro" id="IPR013149">
    <property type="entry name" value="ADH-like_C"/>
</dbReference>
<keyword evidence="3" id="KW-1185">Reference proteome</keyword>